<proteinExistence type="predicted"/>
<evidence type="ECO:0000313" key="2">
    <source>
        <dbReference type="Proteomes" id="UP000239366"/>
    </source>
</evidence>
<dbReference type="Proteomes" id="UP000239366">
    <property type="component" value="Unassembled WGS sequence"/>
</dbReference>
<gene>
    <name evidence="1" type="ORF">BST99_03765</name>
</gene>
<comment type="caution">
    <text evidence="1">The sequence shown here is derived from an EMBL/GenBank/DDBJ whole genome shotgun (WGS) entry which is preliminary data.</text>
</comment>
<dbReference type="GO" id="GO:0008237">
    <property type="term" value="F:metallopeptidase activity"/>
    <property type="evidence" value="ECO:0007669"/>
    <property type="project" value="UniProtKB-KW"/>
</dbReference>
<dbReference type="EMBL" id="MQVX01000001">
    <property type="protein sequence ID" value="PQJ16770.1"/>
    <property type="molecule type" value="Genomic_DNA"/>
</dbReference>
<name>A0A2S7TA01_9FLAO</name>
<keyword evidence="1" id="KW-0482">Metalloprotease</keyword>
<dbReference type="Gene3D" id="1.10.390.10">
    <property type="entry name" value="Neutral Protease Domain 2"/>
    <property type="match status" value="1"/>
</dbReference>
<dbReference type="AlphaFoldDB" id="A0A2S7TA01"/>
<dbReference type="SUPFAM" id="SSF55486">
    <property type="entry name" value="Metalloproteases ('zincins'), catalytic domain"/>
    <property type="match status" value="1"/>
</dbReference>
<dbReference type="InterPro" id="IPR027268">
    <property type="entry name" value="Peptidase_M4/M1_CTD_sf"/>
</dbReference>
<keyword evidence="2" id="KW-1185">Reference proteome</keyword>
<dbReference type="GO" id="GO:0006508">
    <property type="term" value="P:proteolysis"/>
    <property type="evidence" value="ECO:0007669"/>
    <property type="project" value="UniProtKB-KW"/>
</dbReference>
<keyword evidence="1" id="KW-0645">Protease</keyword>
<keyword evidence="1" id="KW-0378">Hydrolase</keyword>
<protein>
    <submittedName>
        <fullName evidence="1">Metalloprotease</fullName>
    </submittedName>
</protein>
<organism evidence="1 2">
    <name type="scientific">Aureicoccus marinus</name>
    <dbReference type="NCBI Taxonomy" id="754435"/>
    <lineage>
        <taxon>Bacteria</taxon>
        <taxon>Pseudomonadati</taxon>
        <taxon>Bacteroidota</taxon>
        <taxon>Flavobacteriia</taxon>
        <taxon>Flavobacteriales</taxon>
        <taxon>Flavobacteriaceae</taxon>
        <taxon>Aureicoccus</taxon>
    </lineage>
</organism>
<evidence type="ECO:0000313" key="1">
    <source>
        <dbReference type="EMBL" id="PQJ16770.1"/>
    </source>
</evidence>
<reference evidence="2" key="1">
    <citation type="submission" date="2016-11" db="EMBL/GenBank/DDBJ databases">
        <title>Trade-off between light-utilization and light-protection in marine flavobacteria.</title>
        <authorList>
            <person name="Kumagai Y."/>
            <person name="Yoshizawa S."/>
            <person name="Kogure K."/>
        </authorList>
    </citation>
    <scope>NUCLEOTIDE SEQUENCE [LARGE SCALE GENOMIC DNA]</scope>
    <source>
        <strain evidence="2">SG-18</strain>
    </source>
</reference>
<sequence>MVFFMLHNVSAQHTNSVFAKIIPEEESIAVQQHYLYVNQSEDPLEEIWFYDWNNSYSSKRTPLSKRFSEEFNRGLHLARQRDRGSTDIISIVAKNYKGLKWEYAKEEDLFKVILPEALAPGDSIKIHFTYNLKLPDTRFSGYGYKDNGELYLKDWYFSPLAYRDGWHKYSNKNLDDLYTEQTAESEVQVIFPKQLYLNSNYKLGSESEFPQGKQVILKEKGVLNCELFLTLENNFTTHLTPKLRVVSDIEAKKYNSPEQGASIIRIADFLEEYLGEYPHDHLLVSEMDYNRYPLYGINQLPSFVRPYEARFQYEMKFLKTALRTYLRETIHMDPRADKWVFDGLTNYLMIRFVEEHYPDQKWLGKLSKVWGFRSFNLAKMGFNDQYNLLHMLSVRSNLDQALSTPNDSLIKLNQKIASGYKAGLGLAYVADYIGKDKVEASIQEFVRERKGLPISSAKDYERILRKVSDKDLDWFFTEYVQTRKKIDYRIKKVEQGEDSIRVTLKNKRGTPVPISLFGLQGDSVVSKYWFSGFDSVKRFSIPKKGEERLVLNYNKVIPEFNQRDNWKSLGGFLSSNKKIRFQFFKDTENPYYNQFFYVPIANYNIYDGITPGIRLYNKTFLERQFRFDIAPTYSFLERTLVGGGGFSYRKYHGKSGLFVSNYSIGGGTSHFQTNSRYTTITPSVSFGWRPGDLISNKRQFLNARWRNVFRNIDPAIANEIDTDPDYSVFNVRYINRDNDIINFKSMELDFQYSRDFTKVSFEWEFRRLFQNNRQINLRLYAGKFLRNQTNSDFFSFALDRPTDYLFDLDYLGRSEATGLVSQQIIIAEGGFKSRFEDAFANDWLVATNGSFNLWRWIELYGDLGFASDNPGGTRFIYDSGVRLNLVTDYFELYFPLYSNLGWEIAQPDYGTRIRFIVTVSPKTLTGLFTRKWF</sequence>
<accession>A0A2S7TA01</accession>